<dbReference type="Pfam" id="PF14022">
    <property type="entry name" value="DUF4238"/>
    <property type="match status" value="1"/>
</dbReference>
<dbReference type="InterPro" id="IPR025332">
    <property type="entry name" value="DUF4238"/>
</dbReference>
<keyword evidence="2" id="KW-1185">Reference proteome</keyword>
<gene>
    <name evidence="1" type="ORF">HX902_29215</name>
</gene>
<evidence type="ECO:0000313" key="1">
    <source>
        <dbReference type="EMBL" id="MBA5805705.1"/>
    </source>
</evidence>
<sequence length="298" mass="32959">MATHHYIPQSLLGRFVEHDKGPNLNVLDKISGKMFHPAVKDFGIEDFHTLSSNMRREFQGEDLPEIETLLNLNFEDPAAPLFARVVESSSLDGLTSHERQVIIRFVALQWVRTPGRIFDMRSGMARIFGEEEPARKLRVFGTPSNPDELRDFGLLGIPVDAEGLANVLRRAHLALGLAPEDSAVVGDNPVVAISDFELPTNAYASFAVSGPGSDVFLPISPRHILYLHTDRDAITGTSGTTLPTPLELSVDAMNYLNGLQGKNAVQYVVMPRQDQIAKLKVDIAAQPTLRFDFKRAFD</sequence>
<protein>
    <submittedName>
        <fullName evidence="1">DUF4238 domain-containing protein</fullName>
    </submittedName>
</protein>
<accession>A0ABR6AGC0</accession>
<reference evidence="1 2" key="1">
    <citation type="submission" date="2020-07" db="EMBL/GenBank/DDBJ databases">
        <authorList>
            <person name="Sun Q."/>
        </authorList>
    </citation>
    <scope>NUCLEOTIDE SEQUENCE [LARGE SCALE GENOMIC DNA]</scope>
    <source>
        <strain evidence="1 2">WYCCWR 11317</strain>
    </source>
</reference>
<dbReference type="Proteomes" id="UP000539787">
    <property type="component" value="Unassembled WGS sequence"/>
</dbReference>
<comment type="caution">
    <text evidence="1">The sequence shown here is derived from an EMBL/GenBank/DDBJ whole genome shotgun (WGS) entry which is preliminary data.</text>
</comment>
<evidence type="ECO:0000313" key="2">
    <source>
        <dbReference type="Proteomes" id="UP000539787"/>
    </source>
</evidence>
<proteinExistence type="predicted"/>
<organism evidence="1 2">
    <name type="scientific">Rhizobium changzhiense</name>
    <dbReference type="NCBI Taxonomy" id="2692317"/>
    <lineage>
        <taxon>Bacteria</taxon>
        <taxon>Pseudomonadati</taxon>
        <taxon>Pseudomonadota</taxon>
        <taxon>Alphaproteobacteria</taxon>
        <taxon>Hyphomicrobiales</taxon>
        <taxon>Rhizobiaceae</taxon>
        <taxon>Rhizobium/Agrobacterium group</taxon>
        <taxon>Rhizobium</taxon>
    </lineage>
</organism>
<name>A0ABR6AGC0_9HYPH</name>
<dbReference type="EMBL" id="JACGBJ010000023">
    <property type="protein sequence ID" value="MBA5805705.1"/>
    <property type="molecule type" value="Genomic_DNA"/>
</dbReference>
<dbReference type="RefSeq" id="WP_182211381.1">
    <property type="nucleotide sequence ID" value="NZ_JACGBJ010000023.1"/>
</dbReference>